<protein>
    <recommendedName>
        <fullName evidence="1">YfjL-like N-terminal domain-containing protein</fullName>
    </recommendedName>
</protein>
<dbReference type="RefSeq" id="WP_249242620.1">
    <property type="nucleotide sequence ID" value="NZ_CP096649.1"/>
</dbReference>
<evidence type="ECO:0000313" key="3">
    <source>
        <dbReference type="Proteomes" id="UP000831151"/>
    </source>
</evidence>
<dbReference type="KEGG" id="fms:M1R53_00085"/>
<accession>A0A9E7DJI8</accession>
<organism evidence="2 3">
    <name type="scientific">Fenollaria massiliensis</name>
    <dbReference type="NCBI Taxonomy" id="938288"/>
    <lineage>
        <taxon>Bacteria</taxon>
        <taxon>Bacillati</taxon>
        <taxon>Bacillota</taxon>
        <taxon>Clostridia</taxon>
        <taxon>Eubacteriales</taxon>
        <taxon>Fenollaria</taxon>
    </lineage>
</organism>
<feature type="domain" description="YfjL-like N-terminal" evidence="1">
    <location>
        <begin position="2"/>
        <end position="86"/>
    </location>
</feature>
<proteinExistence type="predicted"/>
<keyword evidence="3" id="KW-1185">Reference proteome</keyword>
<sequence length="245" mass="28395">MKIILYTALAILLAIVLFIVLSLFGNPISKIMAEKAADQYLETHHRDLDLVHERAYYNFKDGTYVVSLWDMKSIDTKFNLEFDSFGKMKRDTFDDRLFNTLRRYMGFLDDLADEIAKDSGLDFVIWLRPDDDFDYREYLTLDQDFDKDNLPSKITAGFKAYAEKPSLDDLMNGLKKVYEVLKERNIAVKSYSGLVIPNDDKKEDGEAETWKNAISVNDVPEKVIVDGELDELKRIYDKGNKILNK</sequence>
<evidence type="ECO:0000259" key="1">
    <source>
        <dbReference type="Pfam" id="PF25425"/>
    </source>
</evidence>
<reference evidence="2" key="1">
    <citation type="submission" date="2022-04" db="EMBL/GenBank/DDBJ databases">
        <title>Complete genome sequences of Ezakiella coagulans and Fenollaria massiliensis.</title>
        <authorList>
            <person name="France M.T."/>
            <person name="Clifford J."/>
            <person name="Narina S."/>
            <person name="Rutt L."/>
            <person name="Ravel J."/>
        </authorList>
    </citation>
    <scope>NUCLEOTIDE SEQUENCE</scope>
    <source>
        <strain evidence="2">C0061C2</strain>
    </source>
</reference>
<dbReference type="EMBL" id="CP096649">
    <property type="protein sequence ID" value="UQK59105.1"/>
    <property type="molecule type" value="Genomic_DNA"/>
</dbReference>
<dbReference type="Pfam" id="PF25425">
    <property type="entry name" value="YfjL_N"/>
    <property type="match status" value="1"/>
</dbReference>
<name>A0A9E7DJI8_9FIRM</name>
<evidence type="ECO:0000313" key="2">
    <source>
        <dbReference type="EMBL" id="UQK59105.1"/>
    </source>
</evidence>
<dbReference type="Proteomes" id="UP000831151">
    <property type="component" value="Chromosome"/>
</dbReference>
<gene>
    <name evidence="2" type="ORF">M1R53_00085</name>
</gene>
<dbReference type="InterPro" id="IPR057359">
    <property type="entry name" value="YfjL_N"/>
</dbReference>
<dbReference type="AlphaFoldDB" id="A0A9E7DJI8"/>